<evidence type="ECO:0000313" key="1">
    <source>
        <dbReference type="EMBL" id="OAT04795.1"/>
    </source>
</evidence>
<dbReference type="KEGG" id="bgh:BDBG_16349"/>
<organism evidence="1 2">
    <name type="scientific">Blastomyces gilchristii (strain SLH14081)</name>
    <name type="common">Blastomyces dermatitidis</name>
    <dbReference type="NCBI Taxonomy" id="559298"/>
    <lineage>
        <taxon>Eukaryota</taxon>
        <taxon>Fungi</taxon>
        <taxon>Dikarya</taxon>
        <taxon>Ascomycota</taxon>
        <taxon>Pezizomycotina</taxon>
        <taxon>Eurotiomycetes</taxon>
        <taxon>Eurotiomycetidae</taxon>
        <taxon>Onygenales</taxon>
        <taxon>Ajellomycetaceae</taxon>
        <taxon>Blastomyces</taxon>
    </lineage>
</organism>
<dbReference type="RefSeq" id="XP_031576377.1">
    <property type="nucleotide sequence ID" value="XM_031724316.1"/>
</dbReference>
<keyword evidence="2" id="KW-1185">Reference proteome</keyword>
<name>A0A179U9X3_BLAGS</name>
<protein>
    <submittedName>
        <fullName evidence="1">Uncharacterized protein</fullName>
    </submittedName>
</protein>
<dbReference type="Proteomes" id="UP000002038">
    <property type="component" value="Unassembled WGS sequence"/>
</dbReference>
<accession>A0A179U9X3</accession>
<dbReference type="VEuPathDB" id="FungiDB:BDBG_16349"/>
<gene>
    <name evidence="1" type="ORF">BDBG_16349</name>
</gene>
<dbReference type="AlphaFoldDB" id="A0A179U9X3"/>
<reference evidence="2" key="1">
    <citation type="journal article" date="2015" name="PLoS Genet.">
        <title>The dynamic genome and transcriptome of the human fungal pathogen Blastomyces and close relative Emmonsia.</title>
        <authorList>
            <person name="Munoz J.F."/>
            <person name="Gauthier G.M."/>
            <person name="Desjardins C.A."/>
            <person name="Gallo J.E."/>
            <person name="Holder J."/>
            <person name="Sullivan T.D."/>
            <person name="Marty A.J."/>
            <person name="Carmen J.C."/>
            <person name="Chen Z."/>
            <person name="Ding L."/>
            <person name="Gujja S."/>
            <person name="Magrini V."/>
            <person name="Misas E."/>
            <person name="Mitreva M."/>
            <person name="Priest M."/>
            <person name="Saif S."/>
            <person name="Whiston E.A."/>
            <person name="Young S."/>
            <person name="Zeng Q."/>
            <person name="Goldman W.E."/>
            <person name="Mardis E.R."/>
            <person name="Taylor J.W."/>
            <person name="McEwen J.G."/>
            <person name="Clay O.K."/>
            <person name="Klein B.S."/>
            <person name="Cuomo C.A."/>
        </authorList>
    </citation>
    <scope>NUCLEOTIDE SEQUENCE [LARGE SCALE GENOMIC DNA]</scope>
    <source>
        <strain evidence="2">SLH14081</strain>
    </source>
</reference>
<sequence>MERPMDQYEIREIILPLTRAGFEMGQETEIERTGAETALHGSIGEENFALGQRPRLTSRIRDGALPAILSRGKKMTIDFTSVFSYRVQ</sequence>
<proteinExistence type="predicted"/>
<dbReference type="EMBL" id="GG657449">
    <property type="protein sequence ID" value="OAT04795.1"/>
    <property type="molecule type" value="Genomic_DNA"/>
</dbReference>
<evidence type="ECO:0000313" key="2">
    <source>
        <dbReference type="Proteomes" id="UP000002038"/>
    </source>
</evidence>
<dbReference type="GeneID" id="42528500"/>